<dbReference type="AlphaFoldDB" id="V5F156"/>
<evidence type="ECO:0000313" key="3">
    <source>
        <dbReference type="EMBL" id="EST09014.1"/>
    </source>
</evidence>
<dbReference type="EMBL" id="KI545855">
    <property type="protein sequence ID" value="EST09014.1"/>
    <property type="molecule type" value="Genomic_DNA"/>
</dbReference>
<proteinExistence type="predicted"/>
<protein>
    <recommendedName>
        <fullName evidence="2">TTI1 C-terminal TPR domain-containing protein</fullName>
    </recommendedName>
</protein>
<feature type="compositionally biased region" description="Polar residues" evidence="1">
    <location>
        <begin position="785"/>
        <end position="806"/>
    </location>
</feature>
<reference evidence="4" key="1">
    <citation type="journal article" date="2013" name="Genome Announc.">
        <title>Draft genome sequence of Pseudozyma brasiliensis sp. nov. strain GHG001, a high producer of endo-1,4-xylanase isolated from an insect pest of sugarcane.</title>
        <authorList>
            <person name="Oliveira J.V.D.C."/>
            <person name="dos Santos R.A.C."/>
            <person name="Borges T.A."/>
            <person name="Riano-Pachon D.M."/>
            <person name="Goldman G.H."/>
        </authorList>
    </citation>
    <scope>NUCLEOTIDE SEQUENCE [LARGE SCALE GENOMIC DNA]</scope>
    <source>
        <strain evidence="4">GHG001</strain>
    </source>
</reference>
<sequence>MARLEATSGDKDGTAAAEGTGPSSVNLLLAWTVDLASQYNSASVSQSARATFEALQTRAGEHERLNHSSTLVRMGNGTLMWQVLRQALNSLPPGIVAHNDASVSRLALRVSTVLELLVRRIGKHAKVDAGSGGASLTKLAHDMQEAFARLIRPLKIDRLEHVEEVAELGVTTWRLQPVFSGLEASTSTQLTRMFFTIGRSLVLSLIHEIKAGRNNAGAKVDFSEVLSLVTVLVDRAARLRSMRVESGITDQSALIQGIQRSEESLTSLVLAADVLRGVSSCLDNLELGMQFVDLGAGAMQASKQARKAAHKLGKKIFSQVMAMLDGDAEEAIRARSSLVESKQADAVSARGMSTSASASSDLVRQASASAMKDIAFHTAYADVKNCLLDQADYILGSACQRLISGLDEELRAIALADSHMAPNSSVRSSAAVTRTSGAGDGTEGAAVLLPLVSAQQAPFVLVEMIRVLGSEIIPMVEDAIDEILDALDRFHQHPSICDGLLAVLDSILETMATEQASKPSAPKKIDQIAAVALELQSDEVEIFKAWLAARKGEPTAFDEPSEAGQASKDDREEKEEKPSKSQQVASQILTKAAVFLTHPSPILRSRVLGLLRHGIETLAPQQRTAELLPIVNTAWPYVMTRLGPAYSTVKASRSTQFSPIIDLDPSAIGAKARSGDDAWFAKLEASFVERDPQVWVAAARFVEVAAEHVPDFVGKRVVEEAWPRFEQLLTLMRWKFDPRMAGRGTAQSSSAGAAGRVTGDVTSESKALLKSESERSSDKPITDLIHTSSATSRSNFATSQRSTSAAPHTHLGPPFILPSASSLPAQLTLCILTTLTVVVRHVGARIPDDAAWSITGQPFLLDLLDARQPPSILRAVEALYIELGKRNPEATRWAVQAAFPAAALAASVLQSATPCFMDHSLTKVHAETVHHIVASFALL</sequence>
<dbReference type="eggNOG" id="KOG4524">
    <property type="taxonomic scope" value="Eukaryota"/>
</dbReference>
<accession>V5F156</accession>
<feature type="domain" description="TTI1 C-terminal TPR" evidence="2">
    <location>
        <begin position="523"/>
        <end position="643"/>
    </location>
</feature>
<evidence type="ECO:0000313" key="4">
    <source>
        <dbReference type="Proteomes" id="UP000019377"/>
    </source>
</evidence>
<dbReference type="PANTHER" id="PTHR18460:SF3">
    <property type="entry name" value="TELO2-INTERACTING PROTEIN 1 HOMOLOG"/>
    <property type="match status" value="1"/>
</dbReference>
<gene>
    <name evidence="3" type="ORF">PSEUBRA_SCAF13g01925</name>
</gene>
<dbReference type="OrthoDB" id="49511at2759"/>
<dbReference type="PANTHER" id="PTHR18460">
    <property type="entry name" value="TEL2 INTERACTING PROTEIN 1 TTI1 FAMILY MEMBER"/>
    <property type="match status" value="1"/>
</dbReference>
<dbReference type="HOGENOM" id="CLU_312409_0_0_1"/>
<feature type="compositionally biased region" description="Basic and acidic residues" evidence="1">
    <location>
        <begin position="567"/>
        <end position="579"/>
    </location>
</feature>
<feature type="compositionally biased region" description="Basic and acidic residues" evidence="1">
    <location>
        <begin position="767"/>
        <end position="781"/>
    </location>
</feature>
<feature type="compositionally biased region" description="Low complexity" evidence="1">
    <location>
        <begin position="742"/>
        <end position="755"/>
    </location>
</feature>
<dbReference type="STRING" id="1365824.V5F156"/>
<dbReference type="Pfam" id="PF24181">
    <property type="entry name" value="TPR_TTI1_C"/>
    <property type="match status" value="1"/>
</dbReference>
<evidence type="ECO:0000259" key="2">
    <source>
        <dbReference type="Pfam" id="PF24181"/>
    </source>
</evidence>
<organism evidence="3 4">
    <name type="scientific">Kalmanozyma brasiliensis (strain GHG001)</name>
    <name type="common">Yeast</name>
    <name type="synonym">Pseudozyma brasiliensis</name>
    <dbReference type="NCBI Taxonomy" id="1365824"/>
    <lineage>
        <taxon>Eukaryota</taxon>
        <taxon>Fungi</taxon>
        <taxon>Dikarya</taxon>
        <taxon>Basidiomycota</taxon>
        <taxon>Ustilaginomycotina</taxon>
        <taxon>Ustilaginomycetes</taxon>
        <taxon>Ustilaginales</taxon>
        <taxon>Ustilaginaceae</taxon>
        <taxon>Kalmanozyma</taxon>
    </lineage>
</organism>
<feature type="region of interest" description="Disordered" evidence="1">
    <location>
        <begin position="554"/>
        <end position="583"/>
    </location>
</feature>
<keyword evidence="4" id="KW-1185">Reference proteome</keyword>
<evidence type="ECO:0000256" key="1">
    <source>
        <dbReference type="SAM" id="MobiDB-lite"/>
    </source>
</evidence>
<dbReference type="InterPro" id="IPR057567">
    <property type="entry name" value="TPR_TTI1_C"/>
</dbReference>
<dbReference type="InterPro" id="IPR052587">
    <property type="entry name" value="TELO2-interacting_protein_1"/>
</dbReference>
<dbReference type="InterPro" id="IPR016024">
    <property type="entry name" value="ARM-type_fold"/>
</dbReference>
<dbReference type="Proteomes" id="UP000019377">
    <property type="component" value="Unassembled WGS sequence"/>
</dbReference>
<feature type="region of interest" description="Disordered" evidence="1">
    <location>
        <begin position="742"/>
        <end position="810"/>
    </location>
</feature>
<dbReference type="GO" id="GO:0005737">
    <property type="term" value="C:cytoplasm"/>
    <property type="evidence" value="ECO:0007669"/>
    <property type="project" value="TreeGrafter"/>
</dbReference>
<name>V5F156_KALBG</name>
<dbReference type="SUPFAM" id="SSF48371">
    <property type="entry name" value="ARM repeat"/>
    <property type="match status" value="1"/>
</dbReference>